<dbReference type="Proteomes" id="UP000828251">
    <property type="component" value="Unassembled WGS sequence"/>
</dbReference>
<dbReference type="AlphaFoldDB" id="A0A9D3VRM8"/>
<keyword evidence="3" id="KW-1185">Reference proteome</keyword>
<comment type="caution">
    <text evidence="2">The sequence shown here is derived from an EMBL/GenBank/DDBJ whole genome shotgun (WGS) entry which is preliminary data.</text>
</comment>
<evidence type="ECO:0008006" key="4">
    <source>
        <dbReference type="Google" id="ProtNLM"/>
    </source>
</evidence>
<dbReference type="PANTHER" id="PTHR31973">
    <property type="entry name" value="POLYPROTEIN, PUTATIVE-RELATED"/>
    <property type="match status" value="1"/>
</dbReference>
<feature type="region of interest" description="Disordered" evidence="1">
    <location>
        <begin position="158"/>
        <end position="225"/>
    </location>
</feature>
<name>A0A9D3VRM8_9ROSI</name>
<dbReference type="EMBL" id="JAIQCV010000006">
    <property type="protein sequence ID" value="KAH1092389.1"/>
    <property type="molecule type" value="Genomic_DNA"/>
</dbReference>
<protein>
    <recommendedName>
        <fullName evidence="4">Transposase MuDR plant domain-containing protein</fullName>
    </recommendedName>
</protein>
<evidence type="ECO:0000313" key="3">
    <source>
        <dbReference type="Proteomes" id="UP000828251"/>
    </source>
</evidence>
<proteinExistence type="predicted"/>
<organism evidence="2 3">
    <name type="scientific">Gossypium stocksii</name>
    <dbReference type="NCBI Taxonomy" id="47602"/>
    <lineage>
        <taxon>Eukaryota</taxon>
        <taxon>Viridiplantae</taxon>
        <taxon>Streptophyta</taxon>
        <taxon>Embryophyta</taxon>
        <taxon>Tracheophyta</taxon>
        <taxon>Spermatophyta</taxon>
        <taxon>Magnoliopsida</taxon>
        <taxon>eudicotyledons</taxon>
        <taxon>Gunneridae</taxon>
        <taxon>Pentapetalae</taxon>
        <taxon>rosids</taxon>
        <taxon>malvids</taxon>
        <taxon>Malvales</taxon>
        <taxon>Malvaceae</taxon>
        <taxon>Malvoideae</taxon>
        <taxon>Gossypium</taxon>
    </lineage>
</organism>
<reference evidence="2 3" key="1">
    <citation type="journal article" date="2021" name="Plant Biotechnol. J.">
        <title>Multi-omics assisted identification of the key and species-specific regulatory components of drought-tolerant mechanisms in Gossypium stocksii.</title>
        <authorList>
            <person name="Yu D."/>
            <person name="Ke L."/>
            <person name="Zhang D."/>
            <person name="Wu Y."/>
            <person name="Sun Y."/>
            <person name="Mei J."/>
            <person name="Sun J."/>
            <person name="Sun Y."/>
        </authorList>
    </citation>
    <scope>NUCLEOTIDE SEQUENCE [LARGE SCALE GENOMIC DNA]</scope>
    <source>
        <strain evidence="3">cv. E1</strain>
        <tissue evidence="2">Leaf</tissue>
    </source>
</reference>
<gene>
    <name evidence="2" type="ORF">J1N35_019646</name>
</gene>
<accession>A0A9D3VRM8</accession>
<dbReference type="PANTHER" id="PTHR31973:SF195">
    <property type="entry name" value="MUDR FAMILY TRANSPOSASE"/>
    <property type="match status" value="1"/>
</dbReference>
<evidence type="ECO:0000256" key="1">
    <source>
        <dbReference type="SAM" id="MobiDB-lite"/>
    </source>
</evidence>
<evidence type="ECO:0000313" key="2">
    <source>
        <dbReference type="EMBL" id="KAH1092389.1"/>
    </source>
</evidence>
<sequence length="628" mass="71585">MKVLSIKYRFCASDDPVTYDSFDINGARGLEAMVQTHLASGAPYLELYVQFSSPNDVFAPSTSTAIPEEYTTAIPEDGWQNTEAPVFGSSTEYTTPTRHSVSRWDIHLSESISDAGNTYWGTSTSTDWQATSNWGHYETFRRRDDILSMTSIGEGTSYVAADGRSDDESDVDSPREFGPDGAEVALFSEPEPVPTEAEGGSDEEEEDPRFRANSPSTHIHNIDISNDDALEFSDLPHRRRDRASSSLDSGKLEVGKGFSNKDSFLSALKQRSIMNGVNYNVVKSKSDKFEAKYAMKDGTCAWKIMASLRKMIGLWEIKKYKGPHTCVGGVSQDHPKMDSSMCASLILSMLKKDPRTSVPALIFHIRSQFRILSAIEREESLWQRTHHRYCLKHVASNYYMQYRSTTERRQVTNMGYEISKDRFHEMLALWRSINEEGVDYLCNIPFEQWTQAYDGGLRYGHMTTNLAECINSIIKGTRHLPITLVARETYFQLAALFLKQAVTYKGQMQGGHVWCHKVLQAINKSKARANIMYTVCHNRDDVYKIKYMYNIWRHVFPLVLDERKWPSISLALFKLLSNRELRRKPKGRPCSSRIRNNMDIRETTNQQKLCGWCRNPGHTSRSCPNRNG</sequence>